<dbReference type="PANTHER" id="PTHR35851">
    <property type="entry name" value="CELL DIVISION PROTEIN FTSQ"/>
    <property type="match status" value="1"/>
</dbReference>
<comment type="similarity">
    <text evidence="9">Belongs to the FtsQ/DivIB family. FtsQ subfamily.</text>
</comment>
<organism evidence="11 12">
    <name type="scientific">Aerophototrophica crusticola</name>
    <dbReference type="NCBI Taxonomy" id="1709002"/>
    <lineage>
        <taxon>Bacteria</taxon>
        <taxon>Pseudomonadati</taxon>
        <taxon>Pseudomonadota</taxon>
        <taxon>Alphaproteobacteria</taxon>
        <taxon>Rhodospirillales</taxon>
        <taxon>Rhodospirillaceae</taxon>
        <taxon>Aerophototrophica</taxon>
    </lineage>
</organism>
<dbReference type="AlphaFoldDB" id="A0A858R4B4"/>
<comment type="subcellular location">
    <subcellularLocation>
        <location evidence="9">Cell inner membrane</location>
        <topology evidence="9">Single-pass type II membrane protein</topology>
    </subcellularLocation>
    <subcellularLocation>
        <location evidence="1">Membrane</location>
    </subcellularLocation>
    <text evidence="9">Localizes to the division septum.</text>
</comment>
<evidence type="ECO:0000256" key="7">
    <source>
        <dbReference type="ARBA" id="ARBA00023136"/>
    </source>
</evidence>
<evidence type="ECO:0000256" key="3">
    <source>
        <dbReference type="ARBA" id="ARBA00022519"/>
    </source>
</evidence>
<dbReference type="GO" id="GO:0005886">
    <property type="term" value="C:plasma membrane"/>
    <property type="evidence" value="ECO:0007669"/>
    <property type="project" value="UniProtKB-SubCell"/>
</dbReference>
<keyword evidence="2 9" id="KW-1003">Cell membrane</keyword>
<dbReference type="Pfam" id="PF03799">
    <property type="entry name" value="FtsQ_DivIB_C"/>
    <property type="match status" value="1"/>
</dbReference>
<evidence type="ECO:0000256" key="4">
    <source>
        <dbReference type="ARBA" id="ARBA00022618"/>
    </source>
</evidence>
<keyword evidence="3 9" id="KW-0997">Cell inner membrane</keyword>
<dbReference type="KEGG" id="acru:HHL28_03325"/>
<evidence type="ECO:0000313" key="12">
    <source>
        <dbReference type="Proteomes" id="UP000501891"/>
    </source>
</evidence>
<evidence type="ECO:0000256" key="5">
    <source>
        <dbReference type="ARBA" id="ARBA00022692"/>
    </source>
</evidence>
<dbReference type="GO" id="GO:0032153">
    <property type="term" value="C:cell division site"/>
    <property type="evidence" value="ECO:0007669"/>
    <property type="project" value="UniProtKB-UniRule"/>
</dbReference>
<evidence type="ECO:0000256" key="6">
    <source>
        <dbReference type="ARBA" id="ARBA00022989"/>
    </source>
</evidence>
<sequence length="305" mass="33290">MPRVTHSDALMPDNPRARIAESARRNTVKAAQRANRRRAMPRWALPALRVGLRAAPALVLAALGIWGWTSGRLPAAWDATSEAFLAHSAQAGLAVQEVLVTGRKESDKAAVLAALGVQRGTPILSFDPQSAREALESIPWVAAATVERRLPDTIFVKIVERTPMAIWQHDQTLRLVDADGVVLSEKDLARWGDLPMLVGAEAPKRGRELLQLLQSEPSIGQRVQAAVLVGGRRWDLRLDNGIDVRLPEHGLGDALRQLATVQQTNKLLERDVVAIDLRVPDRLSVQTSAAAAEARRKPADAKKQI</sequence>
<evidence type="ECO:0000256" key="2">
    <source>
        <dbReference type="ARBA" id="ARBA00022475"/>
    </source>
</evidence>
<dbReference type="PANTHER" id="PTHR35851:SF1">
    <property type="entry name" value="CELL DIVISION PROTEIN FTSQ"/>
    <property type="match status" value="1"/>
</dbReference>
<dbReference type="InterPro" id="IPR034746">
    <property type="entry name" value="POTRA"/>
</dbReference>
<name>A0A858R4B4_9PROT</name>
<evidence type="ECO:0000256" key="1">
    <source>
        <dbReference type="ARBA" id="ARBA00004370"/>
    </source>
</evidence>
<reference evidence="11" key="1">
    <citation type="submission" date="2020-04" db="EMBL/GenBank/DDBJ databases">
        <title>A desert anoxygenic phototrophic bacterium fixes CO2 using RubisCO under aerobic conditions.</title>
        <authorList>
            <person name="Tang K."/>
        </authorList>
    </citation>
    <scope>NUCLEOTIDE SEQUENCE [LARGE SCALE GENOMIC DNA]</scope>
    <source>
        <strain evidence="11">MIMtkB3</strain>
    </source>
</reference>
<feature type="domain" description="POTRA" evidence="10">
    <location>
        <begin position="93"/>
        <end position="161"/>
    </location>
</feature>
<keyword evidence="4 9" id="KW-0132">Cell division</keyword>
<dbReference type="EMBL" id="CP051775">
    <property type="protein sequence ID" value="QJE72260.1"/>
    <property type="molecule type" value="Genomic_DNA"/>
</dbReference>
<gene>
    <name evidence="9" type="primary">ftsQ</name>
    <name evidence="11" type="ORF">HHL28_03325</name>
</gene>
<dbReference type="InterPro" id="IPR013685">
    <property type="entry name" value="POTRA_FtsQ_type"/>
</dbReference>
<dbReference type="HAMAP" id="MF_00911">
    <property type="entry name" value="FtsQ_subfam"/>
    <property type="match status" value="1"/>
</dbReference>
<dbReference type="InterPro" id="IPR045335">
    <property type="entry name" value="FtsQ_C_sf"/>
</dbReference>
<keyword evidence="5 9" id="KW-0812">Transmembrane</keyword>
<keyword evidence="8 9" id="KW-0131">Cell cycle</keyword>
<protein>
    <recommendedName>
        <fullName evidence="9">Cell division protein FtsQ</fullName>
    </recommendedName>
</protein>
<dbReference type="Proteomes" id="UP000501891">
    <property type="component" value="Chromosome"/>
</dbReference>
<evidence type="ECO:0000313" key="11">
    <source>
        <dbReference type="EMBL" id="QJE72260.1"/>
    </source>
</evidence>
<dbReference type="GO" id="GO:0090529">
    <property type="term" value="P:cell septum assembly"/>
    <property type="evidence" value="ECO:0007669"/>
    <property type="project" value="InterPro"/>
</dbReference>
<evidence type="ECO:0000256" key="8">
    <source>
        <dbReference type="ARBA" id="ARBA00023306"/>
    </source>
</evidence>
<keyword evidence="6 9" id="KW-1133">Transmembrane helix</keyword>
<accession>A0A858R4B4</accession>
<comment type="function">
    <text evidence="9">Essential cell division protein.</text>
</comment>
<dbReference type="Gene3D" id="3.40.50.11690">
    <property type="entry name" value="Cell division protein FtsQ/DivIB"/>
    <property type="match status" value="1"/>
</dbReference>
<evidence type="ECO:0000259" key="10">
    <source>
        <dbReference type="PROSITE" id="PS51779"/>
    </source>
</evidence>
<keyword evidence="7 9" id="KW-0472">Membrane</keyword>
<dbReference type="InterPro" id="IPR026579">
    <property type="entry name" value="FtsQ"/>
</dbReference>
<dbReference type="Pfam" id="PF08478">
    <property type="entry name" value="POTRA_1"/>
    <property type="match status" value="1"/>
</dbReference>
<dbReference type="GO" id="GO:0043093">
    <property type="term" value="P:FtsZ-dependent cytokinesis"/>
    <property type="evidence" value="ECO:0007669"/>
    <property type="project" value="UniProtKB-UniRule"/>
</dbReference>
<proteinExistence type="inferred from homology"/>
<dbReference type="Gene3D" id="3.10.20.310">
    <property type="entry name" value="membrane protein fhac"/>
    <property type="match status" value="1"/>
</dbReference>
<dbReference type="InterPro" id="IPR005548">
    <property type="entry name" value="Cell_div_FtsQ/DivIB_C"/>
</dbReference>
<dbReference type="PROSITE" id="PS51779">
    <property type="entry name" value="POTRA"/>
    <property type="match status" value="1"/>
</dbReference>
<keyword evidence="12" id="KW-1185">Reference proteome</keyword>
<evidence type="ECO:0000256" key="9">
    <source>
        <dbReference type="HAMAP-Rule" id="MF_00911"/>
    </source>
</evidence>